<dbReference type="AlphaFoldDB" id="T1BH61"/>
<accession>T1BH61</accession>
<name>T1BH61_9ZZZZ</name>
<dbReference type="SUPFAM" id="SSF101960">
    <property type="entry name" value="Stabilizer of iron transporter SufD"/>
    <property type="match status" value="1"/>
</dbReference>
<sequence length="197" mass="22496">MEEFEDVIKKRFNDASFEYRAKAFREFLRSPVRAYKESPTVKDYVEINDGELESMLAEFENMNTQKPEPSDKTQILFVDDRIVTISDELSRKGIKVLDYLTAVSSDYSELKQYLNIYAGSEREEFLINAAWKNGYVIYIPASVRGLTINVESISDASQPNAAKNIIICGEDSSVTVNDVYRTYSNGTSVHGRTTYLY</sequence>
<reference evidence="1" key="2">
    <citation type="journal article" date="2014" name="ISME J.">
        <title>Microbial stratification in low pH oxic and suboxic macroscopic growths along an acid mine drainage.</title>
        <authorList>
            <person name="Mendez-Garcia C."/>
            <person name="Mesa V."/>
            <person name="Sprenger R.R."/>
            <person name="Richter M."/>
            <person name="Diez M.S."/>
            <person name="Solano J."/>
            <person name="Bargiela R."/>
            <person name="Golyshina O.V."/>
            <person name="Manteca A."/>
            <person name="Ramos J.L."/>
            <person name="Gallego J.R."/>
            <person name="Llorente I."/>
            <person name="Martins Dos Santos V.A."/>
            <person name="Jensen O.N."/>
            <person name="Pelaez A.I."/>
            <person name="Sanchez J."/>
            <person name="Ferrer M."/>
        </authorList>
    </citation>
    <scope>NUCLEOTIDE SEQUENCE</scope>
</reference>
<dbReference type="EMBL" id="AUZY01006723">
    <property type="protein sequence ID" value="EQD53470.1"/>
    <property type="molecule type" value="Genomic_DNA"/>
</dbReference>
<evidence type="ECO:0000313" key="1">
    <source>
        <dbReference type="EMBL" id="EQD53470.1"/>
    </source>
</evidence>
<keyword evidence="1" id="KW-0067">ATP-binding</keyword>
<dbReference type="InterPro" id="IPR037284">
    <property type="entry name" value="SUF_FeS_clus_asmbl_SufBD_sf"/>
</dbReference>
<gene>
    <name evidence="1" type="ORF">B1B_10229</name>
</gene>
<organism evidence="1">
    <name type="scientific">mine drainage metagenome</name>
    <dbReference type="NCBI Taxonomy" id="410659"/>
    <lineage>
        <taxon>unclassified sequences</taxon>
        <taxon>metagenomes</taxon>
        <taxon>ecological metagenomes</taxon>
    </lineage>
</organism>
<reference evidence="1" key="1">
    <citation type="submission" date="2013-08" db="EMBL/GenBank/DDBJ databases">
        <authorList>
            <person name="Mendez C."/>
            <person name="Richter M."/>
            <person name="Ferrer M."/>
            <person name="Sanchez J."/>
        </authorList>
    </citation>
    <scope>NUCLEOTIDE SEQUENCE</scope>
</reference>
<feature type="non-terminal residue" evidence="1">
    <location>
        <position position="197"/>
    </location>
</feature>
<comment type="caution">
    <text evidence="1">The sequence shown here is derived from an EMBL/GenBank/DDBJ whole genome shotgun (WGS) entry which is preliminary data.</text>
</comment>
<dbReference type="GO" id="GO:0005524">
    <property type="term" value="F:ATP binding"/>
    <property type="evidence" value="ECO:0007669"/>
    <property type="project" value="UniProtKB-KW"/>
</dbReference>
<proteinExistence type="predicted"/>
<protein>
    <submittedName>
        <fullName evidence="1">ABC transporter ATP-binding protein</fullName>
    </submittedName>
</protein>
<keyword evidence="1" id="KW-0547">Nucleotide-binding</keyword>